<gene>
    <name evidence="1" type="ORF">LCGC14_1754630</name>
</gene>
<reference evidence="1" key="1">
    <citation type="journal article" date="2015" name="Nature">
        <title>Complex archaea that bridge the gap between prokaryotes and eukaryotes.</title>
        <authorList>
            <person name="Spang A."/>
            <person name="Saw J.H."/>
            <person name="Jorgensen S.L."/>
            <person name="Zaremba-Niedzwiedzka K."/>
            <person name="Martijn J."/>
            <person name="Lind A.E."/>
            <person name="van Eijk R."/>
            <person name="Schleper C."/>
            <person name="Guy L."/>
            <person name="Ettema T.J."/>
        </authorList>
    </citation>
    <scope>NUCLEOTIDE SEQUENCE</scope>
</reference>
<protein>
    <submittedName>
        <fullName evidence="1">Uncharacterized protein</fullName>
    </submittedName>
</protein>
<dbReference type="AlphaFoldDB" id="A0A0F9HQ77"/>
<accession>A0A0F9HQ77</accession>
<proteinExistence type="predicted"/>
<comment type="caution">
    <text evidence="1">The sequence shown here is derived from an EMBL/GenBank/DDBJ whole genome shotgun (WGS) entry which is preliminary data.</text>
</comment>
<evidence type="ECO:0000313" key="1">
    <source>
        <dbReference type="EMBL" id="KKM05377.1"/>
    </source>
</evidence>
<name>A0A0F9HQ77_9ZZZZ</name>
<dbReference type="EMBL" id="LAZR01016237">
    <property type="protein sequence ID" value="KKM05377.1"/>
    <property type="molecule type" value="Genomic_DNA"/>
</dbReference>
<sequence length="90" mass="10822">MNKQDLLDAKKQIESQGFRPTTIWMHPKLWRDIVGFPLVRLYRLILEEGYCVTNQTENELGFVFTLKHPRKNRVKIAVKYCDIWQEGIWE</sequence>
<organism evidence="1">
    <name type="scientific">marine sediment metagenome</name>
    <dbReference type="NCBI Taxonomy" id="412755"/>
    <lineage>
        <taxon>unclassified sequences</taxon>
        <taxon>metagenomes</taxon>
        <taxon>ecological metagenomes</taxon>
    </lineage>
</organism>